<dbReference type="Proteomes" id="UP000887581">
    <property type="component" value="Unplaced"/>
</dbReference>
<reference evidence="2" key="1">
    <citation type="submission" date="2022-11" db="UniProtKB">
        <authorList>
            <consortium name="WormBaseParasite"/>
        </authorList>
    </citation>
    <scope>IDENTIFICATION</scope>
</reference>
<evidence type="ECO:0000313" key="2">
    <source>
        <dbReference type="WBParaSite" id="sdigi.contig167.g5556.t1"/>
    </source>
</evidence>
<accession>A0A915PLI8</accession>
<sequence length="525" mass="58840">MTQNLFAFTTPYNIHIYNNVKMNIRNSECLKGLEADSWGTEFIFVLPSTGNYEIAETACYLFGMDREISITVHADYGVIQYTRDNKPKLREIKQQLTFKGFHKYEIESWKMDEIKEGLHMLLNTRIHITATDKISINCYVSDVTGAVDYFLVHPVGMGGNYYSFSIPTHITATVYFLPLGATNQTIWQEHGVHDVSITIGENNQLKAGSLWQYTTATQKPISLWIRDQLEEFVSKPKLRNSLDQMNVTRLLIVVSVRGMHSREGVDADIAHYMPTTMIVDRCAELRIPAHYPVAKSFSNDVLMTAPSPFCPQETIEIKTSLTESDSLLMKWDETSSIISLHGKISKDTFIISSQTTIMNIVHCGGENGFFLHEVPPYSQWVNGDSAVVIPPDHKATLYVLADDYGREATLEGHEYPYFETLEDIVSDFSLFLYKGTLISGAYRIGIDQELGGRYIAIVIGESDRSSIAYVAAINLNLTTREPTTTPLLASTMTTVTTTQTASLDVISNNLFAICVCLIVVFGGTQ</sequence>
<dbReference type="WBParaSite" id="sdigi.contig167.g5556.t1">
    <property type="protein sequence ID" value="sdigi.contig167.g5556.t1"/>
    <property type="gene ID" value="sdigi.contig167.g5556"/>
</dbReference>
<dbReference type="AlphaFoldDB" id="A0A915PLI8"/>
<organism evidence="1 2">
    <name type="scientific">Setaria digitata</name>
    <dbReference type="NCBI Taxonomy" id="48799"/>
    <lineage>
        <taxon>Eukaryota</taxon>
        <taxon>Metazoa</taxon>
        <taxon>Ecdysozoa</taxon>
        <taxon>Nematoda</taxon>
        <taxon>Chromadorea</taxon>
        <taxon>Rhabditida</taxon>
        <taxon>Spirurina</taxon>
        <taxon>Spiruromorpha</taxon>
        <taxon>Filarioidea</taxon>
        <taxon>Setariidae</taxon>
        <taxon>Setaria</taxon>
    </lineage>
</organism>
<name>A0A915PLI8_9BILA</name>
<evidence type="ECO:0000313" key="1">
    <source>
        <dbReference type="Proteomes" id="UP000887581"/>
    </source>
</evidence>
<protein>
    <submittedName>
        <fullName evidence="2">IgGFc-binding protein N-terminal domain-containing protein</fullName>
    </submittedName>
</protein>
<keyword evidence="1" id="KW-1185">Reference proteome</keyword>
<proteinExistence type="predicted"/>